<dbReference type="OrthoDB" id="9941225at2759"/>
<reference evidence="2" key="1">
    <citation type="journal article" date="2001" name="Science">
        <title>The sequence of the human genome.</title>
        <authorList>
            <person name="Venter J.C."/>
            <person name="Adams M.D."/>
            <person name="Myers E.W."/>
            <person name="Li P.W."/>
            <person name="Mural R.J."/>
            <person name="Sutton G.G."/>
            <person name="Smith H.O."/>
            <person name="Yandell M."/>
            <person name="Evans C.A."/>
            <person name="Holt R.A."/>
            <person name="Gocayne J.D."/>
            <person name="Amanatides P."/>
            <person name="Ballew R.M."/>
            <person name="Huson D.H."/>
            <person name="Wortman J.R."/>
            <person name="Zhang Q."/>
            <person name="Kodira C.D."/>
            <person name="Zheng X.H."/>
            <person name="Chen L."/>
            <person name="Skupski M."/>
            <person name="Subramanian G."/>
            <person name="Thomas P.D."/>
            <person name="Zhang J."/>
            <person name="Gabor Miklos G.L."/>
            <person name="Nelson C."/>
            <person name="Broder S."/>
            <person name="Clark A.G."/>
            <person name="Nadeau J."/>
            <person name="McKusick V.A."/>
            <person name="Zinder N."/>
            <person name="Levine A.J."/>
            <person name="Roberts R.J."/>
            <person name="Simon M."/>
            <person name="Slayman C."/>
            <person name="Hunkapiller M."/>
            <person name="Bolanos R."/>
            <person name="Delcher A."/>
            <person name="Dew I."/>
            <person name="Fasulo D."/>
            <person name="Flanigan M."/>
            <person name="Florea L."/>
            <person name="Halpern A."/>
            <person name="Hannenhalli S."/>
            <person name="Kravitz S."/>
            <person name="Levy S."/>
            <person name="Mobarry C."/>
            <person name="Reinert K."/>
            <person name="Remington K."/>
            <person name="Abu-Threideh J."/>
            <person name="Beasley E."/>
            <person name="Biddick K."/>
            <person name="Bonazzi V."/>
            <person name="Brandon R."/>
            <person name="Cargill M."/>
            <person name="Chandramouliswaran I."/>
            <person name="Charlab R."/>
            <person name="Chaturvedi K."/>
            <person name="Deng Z."/>
            <person name="Di Francesco V."/>
            <person name="Dunn P."/>
            <person name="Eilbeck K."/>
            <person name="Evangelista C."/>
            <person name="Gabrielian A.E."/>
            <person name="Gan W."/>
            <person name="Ge W."/>
            <person name="Gong F."/>
            <person name="Gu Z."/>
            <person name="Guan P."/>
            <person name="Heiman T.J."/>
            <person name="Higgins M.E."/>
            <person name="Ji R.R."/>
            <person name="Ke Z."/>
            <person name="Ketchum K.A."/>
            <person name="Lai Z."/>
            <person name="Lei Y."/>
            <person name="Li Z."/>
            <person name="Li J."/>
            <person name="Liang Y."/>
            <person name="Lin X."/>
            <person name="Lu F."/>
            <person name="Merkulov G.V."/>
            <person name="Milshina N."/>
            <person name="Moore H.M."/>
            <person name="Naik A.K."/>
            <person name="Narayan V.A."/>
            <person name="Neelam B."/>
            <person name="Nusskern D."/>
            <person name="Rusch D.B."/>
            <person name="Salzberg S."/>
            <person name="Shao W."/>
            <person name="Shue B."/>
            <person name="Sun J."/>
            <person name="Wang Z."/>
            <person name="Wang A."/>
            <person name="Wang X."/>
            <person name="Wang J."/>
            <person name="Wei M."/>
            <person name="Wides R."/>
            <person name="Xiao C."/>
            <person name="Yan C."/>
            <person name="Yao A."/>
            <person name="Ye J."/>
            <person name="Zhan M."/>
            <person name="Zhang W."/>
            <person name="Zhang H."/>
            <person name="Zhao Q."/>
            <person name="Zheng L."/>
            <person name="Zhong F."/>
            <person name="Zhong W."/>
            <person name="Zhu S."/>
            <person name="Zhao S."/>
            <person name="Gilbert D."/>
            <person name="Baumhueter S."/>
            <person name="Spier G."/>
            <person name="Carter C."/>
            <person name="Cravchik A."/>
            <person name="Woodage T."/>
            <person name="Ali F."/>
            <person name="An H."/>
            <person name="Awe A."/>
            <person name="Baldwin D."/>
            <person name="Baden H."/>
            <person name="Barnstead M."/>
            <person name="Barrow I."/>
            <person name="Beeson K."/>
            <person name="Busam D."/>
            <person name="Carver A."/>
            <person name="Center A."/>
            <person name="Cheng M.L."/>
            <person name="Curry L."/>
            <person name="Danaher S."/>
            <person name="Davenport L."/>
            <person name="Desilets R."/>
            <person name="Dietz S."/>
            <person name="Dodson K."/>
            <person name="Doup L."/>
            <person name="Ferriera S."/>
            <person name="Garg N."/>
            <person name="Gluecksmann A."/>
            <person name="Hart B."/>
            <person name="Haynes J."/>
            <person name="Haynes C."/>
            <person name="Heiner C."/>
            <person name="Hladun S."/>
            <person name="Hostin D."/>
            <person name="Houck J."/>
            <person name="Howland T."/>
            <person name="Ibegwam C."/>
            <person name="Johnson J."/>
            <person name="Kalush F."/>
            <person name="Kline L."/>
            <person name="Koduru S."/>
            <person name="Love A."/>
            <person name="Mann F."/>
            <person name="May D."/>
            <person name="McCawley S."/>
            <person name="McIntosh T."/>
            <person name="McMullen I."/>
            <person name="Moy M."/>
            <person name="Moy L."/>
            <person name="Murphy B."/>
            <person name="Nelson K."/>
            <person name="Pfannkoch C."/>
            <person name="Pratts E."/>
            <person name="Puri V."/>
            <person name="Qureshi H."/>
            <person name="Reardon M."/>
            <person name="Rodriguez R."/>
            <person name="Rogers Y.H."/>
            <person name="Romblad D."/>
            <person name="Ruhfel B."/>
            <person name="Scott R."/>
            <person name="Sitter C."/>
            <person name="Smallwood M."/>
            <person name="Stewart E."/>
            <person name="Strong R."/>
            <person name="Suh E."/>
            <person name="Thomas R."/>
            <person name="Tint N.N."/>
            <person name="Tse S."/>
            <person name="Vech C."/>
            <person name="Wang G."/>
            <person name="Wetter J."/>
            <person name="Williams S."/>
            <person name="Williams M."/>
            <person name="Windsor S."/>
            <person name="Winn-Deen E."/>
            <person name="Wolfe K."/>
            <person name="Zaveri J."/>
            <person name="Zaveri K."/>
            <person name="Abril J.F."/>
            <person name="Guigo R."/>
            <person name="Campbell M.J."/>
            <person name="Sjolander K.V."/>
            <person name="Karlak B."/>
            <person name="Kejariwal A."/>
            <person name="Mi H."/>
            <person name="Lazareva B."/>
            <person name="Hatton T."/>
            <person name="Narechania A."/>
            <person name="Diemer K."/>
            <person name="Muruganujan A."/>
            <person name="Guo N."/>
            <person name="Sato S."/>
            <person name="Bafna V."/>
            <person name="Istrail S."/>
            <person name="Lippert R."/>
            <person name="Schwartz R."/>
            <person name="Walenz B."/>
            <person name="Yooseph S."/>
            <person name="Allen D."/>
            <person name="Basu A."/>
            <person name="Baxendale J."/>
            <person name="Blick L."/>
            <person name="Caminha M."/>
            <person name="Carnes-Stine J."/>
            <person name="Caulk P."/>
            <person name="Chiang Y.H."/>
            <person name="Coyne M."/>
            <person name="Dahlke C."/>
            <person name="Mays A."/>
            <person name="Dombroski M."/>
            <person name="Donnelly M."/>
            <person name="Ely D."/>
            <person name="Esparham S."/>
            <person name="Fosler C."/>
            <person name="Gire H."/>
            <person name="Glanowski S."/>
            <person name="Glasser K."/>
            <person name="Glodek A."/>
            <person name="Gorokhov M."/>
            <person name="Graham K."/>
            <person name="Gropman B."/>
            <person name="Harris M."/>
            <person name="Heil J."/>
            <person name="Henderson S."/>
            <person name="Hoover J."/>
            <person name="Jennings D."/>
            <person name="Jordan C."/>
            <person name="Jordan J."/>
            <person name="Kasha J."/>
            <person name="Kagan L."/>
            <person name="Kraft C."/>
            <person name="Levitsky A."/>
            <person name="Lewis M."/>
            <person name="Liu X."/>
            <person name="Lopez J."/>
            <person name="Ma D."/>
            <person name="Majoros W."/>
            <person name="McDaniel J."/>
            <person name="Murphy S."/>
            <person name="Newman M."/>
            <person name="Nguyen T."/>
            <person name="Nguyen N."/>
            <person name="Nodell M."/>
            <person name="Pan S."/>
            <person name="Peck J."/>
            <person name="Peterson M."/>
            <person name="Rowe W."/>
            <person name="Sanders R."/>
            <person name="Scott J."/>
            <person name="Simpson M."/>
            <person name="Smith T."/>
            <person name="Sprague A."/>
            <person name="Stockwell T."/>
            <person name="Turner R."/>
            <person name="Venter E."/>
            <person name="Wang M."/>
            <person name="Wen M."/>
            <person name="Wu D."/>
            <person name="Wu M."/>
            <person name="Xia A."/>
            <person name="Zandieh A."/>
            <person name="Zhu X."/>
        </authorList>
    </citation>
    <scope>NUCLEOTIDE SEQUENCE</scope>
</reference>
<accession>L8ECP7</accession>
<protein>
    <submittedName>
        <fullName evidence="1">Alternative protein CD247</fullName>
    </submittedName>
    <submittedName>
        <fullName evidence="2">CD247 antigen, isoform CRA_a</fullName>
    </submittedName>
</protein>
<name>L8ECP7_HUMAN</name>
<proteinExistence type="predicted"/>
<dbReference type="EMBL" id="HF584440">
    <property type="protein sequence ID" value="CCQ43937.1"/>
    <property type="molecule type" value="Genomic_DNA"/>
</dbReference>
<dbReference type="AlphaFoldDB" id="L8ECP7"/>
<reference evidence="1" key="3">
    <citation type="journal article" date="2013" name="PLoS ONE">
        <title>Direct detection of alternative open reading frames translation products in human significantly expands the proteome.</title>
        <authorList>
            <person name="Vanderperre B."/>
            <person name="Lucier J.-F."/>
            <person name="Motard J."/>
            <person name="Tremblay G."/>
            <person name="Vanderperre S."/>
            <person name="Wisztorski M."/>
            <person name="Salzet M."/>
            <person name="Boisvert F.-M."/>
            <person name="Roucou X."/>
        </authorList>
    </citation>
    <scope>NUCLEOTIDE SEQUENCE</scope>
</reference>
<dbReference type="EMBL" id="CH471067">
    <property type="protein sequence ID" value="EAW90790.1"/>
    <property type="molecule type" value="Genomic_DNA"/>
</dbReference>
<organism evidence="1">
    <name type="scientific">Homo sapiens</name>
    <name type="common">Human</name>
    <dbReference type="NCBI Taxonomy" id="9606"/>
    <lineage>
        <taxon>Eukaryota</taxon>
        <taxon>Metazoa</taxon>
        <taxon>Chordata</taxon>
        <taxon>Craniata</taxon>
        <taxon>Vertebrata</taxon>
        <taxon>Euteleostomi</taxon>
        <taxon>Mammalia</taxon>
        <taxon>Eutheria</taxon>
        <taxon>Euarchontoglires</taxon>
        <taxon>Primates</taxon>
        <taxon>Haplorrhini</taxon>
        <taxon>Catarrhini</taxon>
        <taxon>Hominidae</taxon>
        <taxon>Homo</taxon>
    </lineage>
</organism>
<evidence type="ECO:0000313" key="2">
    <source>
        <dbReference type="EMBL" id="EAW90790.1"/>
    </source>
</evidence>
<reference evidence="2" key="2">
    <citation type="submission" date="2005-07" db="EMBL/GenBank/DDBJ databases">
        <authorList>
            <person name="Mural R.J."/>
            <person name="Istrail S."/>
            <person name="Sutton G."/>
            <person name="Florea L."/>
            <person name="Halpern A.L."/>
            <person name="Mobarry C.M."/>
            <person name="Lippert R."/>
            <person name="Walenz B."/>
            <person name="Shatkay H."/>
            <person name="Dew I."/>
            <person name="Miller J.R."/>
            <person name="Flanigan M.J."/>
            <person name="Edwards N.J."/>
            <person name="Bolanos R."/>
            <person name="Fasulo D."/>
            <person name="Halldorsson B.V."/>
            <person name="Hannenhalli S."/>
            <person name="Turner R."/>
            <person name="Yooseph S."/>
            <person name="Lu F."/>
            <person name="Nusskern D.R."/>
            <person name="Shue B.C."/>
            <person name="Zheng X.H."/>
            <person name="Zhong F."/>
            <person name="Delcher A.L."/>
            <person name="Huson D.H."/>
            <person name="Kravitz S.A."/>
            <person name="Mouchard L."/>
            <person name="Reinert K."/>
            <person name="Remington K.A."/>
            <person name="Clark A.G."/>
            <person name="Waterman M.S."/>
            <person name="Eichler E.E."/>
            <person name="Adams M.D."/>
            <person name="Hunkapiller M.W."/>
            <person name="Myers E.W."/>
            <person name="Venter J.C."/>
        </authorList>
    </citation>
    <scope>NUCLEOTIDE SEQUENCE</scope>
</reference>
<evidence type="ECO:0000313" key="1">
    <source>
        <dbReference type="EMBL" id="CCQ43937.1"/>
    </source>
</evidence>
<dbReference type="ChiTaRS" id="CD247">
    <property type="organism name" value="human"/>
</dbReference>
<sequence>MERSLGQVQPGSCRGMGRWAGRGGSARACEGSGSLPASGLCAAPLNCTMCYRGQKMNRLTLMSCAQSGIKNMWLHSVNKVLRSKRRPLIHFTLSANDKIIFVKASQEDPTHGTYNCPADSGRTGKTRQCTRILLRHYRAQAMDGKRSLLCFFSTVLIYTGMLKPSYFA</sequence>
<gene>
    <name evidence="1" type="primary">CD247</name>
    <name evidence="2" type="ORF">hCG_1769040</name>
</gene>